<evidence type="ECO:0000313" key="2">
    <source>
        <dbReference type="Proteomes" id="UP000664032"/>
    </source>
</evidence>
<sequence length="629" mass="67420">MKFNILRLALFSVCVDVVFSASSFEARSAQTCGDPSVASTFYKGFNYIANVHTFNTQAQFVNAQVLGTGWQSTIPSFRAWTSAGQLGTAPLFYDPTVNDVVFSLTSSPGWAIVGYVYPTQICSSVPLYAAARTSPSGHWYTTIEREHNELIALGWVDQGIVAYVLPIQDSSVHNGLDWGIEPLPLAHVTVEGKHDNHFTISVTLGGERVYIKPSAWVLSQSQSLQRKCAMLSLFSSGSNAQGQLGHGNIDDAHTLQPCTFSGSTRGSLPSGTSRVLNVASGANHTLVLLERHDGCRELWGCGDGRKGQLGPGFRNSKSFERIQLVLEDGGLEGYTLKFVEATWETSYAVLSSAGHPDVIVSFGSDDYGDLGVGGVDKDAGKAFHIVSLAHLIPSAEMEVLSITTGQRHVIVQVRATSLLLLVGWGLSRHGQLGVPTGSSFVSTPRVVADVSGAVFVSCSLGIHHTLILRQSKVLSCLGSDRKGQFEVAKRNISDVQSIHCTWNGSYIVVIDDGTWVIRSSGSNSRSQLGWIPHEDDAGGIVKFPDNVDHRQSSVSLACGSEHVLAVISYPGFHPELWGWGWNEHGNLGLGHTVDVPLPVKIDAPGMTSICGVWAGSGTSWVCGQIEADG</sequence>
<protein>
    <submittedName>
        <fullName evidence="1">Ultraviolet-B receptor UVR8</fullName>
    </submittedName>
</protein>
<accession>A0ACB8GWL6</accession>
<dbReference type="EMBL" id="JAFIQS020000007">
    <property type="protein sequence ID" value="KAH9479864.1"/>
    <property type="molecule type" value="Genomic_DNA"/>
</dbReference>
<comment type="caution">
    <text evidence="1">The sequence shown here is derived from an EMBL/GenBank/DDBJ whole genome shotgun (WGS) entry which is preliminary data.</text>
</comment>
<reference evidence="1" key="1">
    <citation type="submission" date="2021-10" db="EMBL/GenBank/DDBJ databases">
        <title>Psilocybe cubensis genome.</title>
        <authorList>
            <person name="Mckernan K.J."/>
            <person name="Crawford S."/>
            <person name="Trippe A."/>
            <person name="Kane L.T."/>
            <person name="Mclaughlin S."/>
        </authorList>
    </citation>
    <scope>NUCLEOTIDE SEQUENCE</scope>
    <source>
        <strain evidence="1">MGC-MH-2018</strain>
    </source>
</reference>
<keyword evidence="1" id="KW-0675">Receptor</keyword>
<dbReference type="Proteomes" id="UP000664032">
    <property type="component" value="Unassembled WGS sequence"/>
</dbReference>
<gene>
    <name evidence="1" type="ORF">JR316_0008459</name>
</gene>
<organism evidence="1 2">
    <name type="scientific">Psilocybe cubensis</name>
    <name type="common">Psychedelic mushroom</name>
    <name type="synonym">Stropharia cubensis</name>
    <dbReference type="NCBI Taxonomy" id="181762"/>
    <lineage>
        <taxon>Eukaryota</taxon>
        <taxon>Fungi</taxon>
        <taxon>Dikarya</taxon>
        <taxon>Basidiomycota</taxon>
        <taxon>Agaricomycotina</taxon>
        <taxon>Agaricomycetes</taxon>
        <taxon>Agaricomycetidae</taxon>
        <taxon>Agaricales</taxon>
        <taxon>Agaricineae</taxon>
        <taxon>Strophariaceae</taxon>
        <taxon>Psilocybe</taxon>
    </lineage>
</organism>
<evidence type="ECO:0000313" key="1">
    <source>
        <dbReference type="EMBL" id="KAH9479864.1"/>
    </source>
</evidence>
<name>A0ACB8GWL6_PSICU</name>
<proteinExistence type="predicted"/>
<keyword evidence="2" id="KW-1185">Reference proteome</keyword>